<dbReference type="RefSeq" id="WP_275899152.1">
    <property type="nucleotide sequence ID" value="NZ_JAXARY010000044.1"/>
</dbReference>
<name>A0ABU4ULL4_9GAMM</name>
<keyword evidence="2" id="KW-1185">Reference proteome</keyword>
<gene>
    <name evidence="1" type="ORF">QLH52_24120</name>
</gene>
<comment type="caution">
    <text evidence="1">The sequence shown here is derived from an EMBL/GenBank/DDBJ whole genome shotgun (WGS) entry which is preliminary data.</text>
</comment>
<reference evidence="1 2" key="1">
    <citation type="submission" date="2023-11" db="EMBL/GenBank/DDBJ databases">
        <authorList>
            <person name="Ouyang M.-Y."/>
        </authorList>
    </citation>
    <scope>NUCLEOTIDE SEQUENCE [LARGE SCALE GENOMIC DNA]</scope>
    <source>
        <strain evidence="1 2">OY6</strain>
    </source>
</reference>
<organism evidence="1 2">
    <name type="scientific">Methylomonas defluvii</name>
    <dbReference type="NCBI Taxonomy" id="3045149"/>
    <lineage>
        <taxon>Bacteria</taxon>
        <taxon>Pseudomonadati</taxon>
        <taxon>Pseudomonadota</taxon>
        <taxon>Gammaproteobacteria</taxon>
        <taxon>Methylococcales</taxon>
        <taxon>Methylococcaceae</taxon>
        <taxon>Methylomonas</taxon>
    </lineage>
</organism>
<evidence type="ECO:0000313" key="2">
    <source>
        <dbReference type="Proteomes" id="UP001284537"/>
    </source>
</evidence>
<proteinExistence type="predicted"/>
<accession>A0ABU4ULL4</accession>
<dbReference type="Proteomes" id="UP001284537">
    <property type="component" value="Unassembled WGS sequence"/>
</dbReference>
<protein>
    <submittedName>
        <fullName evidence="1">Uncharacterized protein</fullName>
    </submittedName>
</protein>
<dbReference type="EMBL" id="JAXARY010000044">
    <property type="protein sequence ID" value="MDX8130399.1"/>
    <property type="molecule type" value="Genomic_DNA"/>
</dbReference>
<evidence type="ECO:0000313" key="1">
    <source>
        <dbReference type="EMBL" id="MDX8130399.1"/>
    </source>
</evidence>
<sequence length="41" mass="4503">MSRVWILKLPEGIAIYFVVTSEAPVRVADHREGIPNNPGGI</sequence>